<dbReference type="InterPro" id="IPR017871">
    <property type="entry name" value="ABC_transporter-like_CS"/>
</dbReference>
<dbReference type="GO" id="GO:0098796">
    <property type="term" value="C:membrane protein complex"/>
    <property type="evidence" value="ECO:0007669"/>
    <property type="project" value="UniProtKB-ARBA"/>
</dbReference>
<comment type="similarity">
    <text evidence="1">Belongs to the ABC transporter superfamily.</text>
</comment>
<proteinExistence type="inferred from homology"/>
<evidence type="ECO:0000256" key="4">
    <source>
        <dbReference type="ARBA" id="ARBA00022840"/>
    </source>
</evidence>
<dbReference type="InterPro" id="IPR017911">
    <property type="entry name" value="MacB-like_ATP-bd"/>
</dbReference>
<dbReference type="AlphaFoldDB" id="A0A6N3GHS6"/>
<reference evidence="6" key="1">
    <citation type="submission" date="2019-11" db="EMBL/GenBank/DDBJ databases">
        <authorList>
            <person name="Feng L."/>
        </authorList>
    </citation>
    <scope>NUCLEOTIDE SEQUENCE</scope>
    <source>
        <strain evidence="6">CsymbiosumLFYP84</strain>
    </source>
</reference>
<evidence type="ECO:0000256" key="1">
    <source>
        <dbReference type="ARBA" id="ARBA00005417"/>
    </source>
</evidence>
<dbReference type="SUPFAM" id="SSF52540">
    <property type="entry name" value="P-loop containing nucleoside triphosphate hydrolases"/>
    <property type="match status" value="1"/>
</dbReference>
<dbReference type="Gene3D" id="3.40.50.300">
    <property type="entry name" value="P-loop containing nucleotide triphosphate hydrolases"/>
    <property type="match status" value="1"/>
</dbReference>
<keyword evidence="3" id="KW-0547">Nucleotide-binding</keyword>
<name>A0A6N3GHS6_CLOSY</name>
<evidence type="ECO:0000313" key="6">
    <source>
        <dbReference type="EMBL" id="VYU63872.1"/>
    </source>
</evidence>
<dbReference type="GO" id="GO:0016887">
    <property type="term" value="F:ATP hydrolysis activity"/>
    <property type="evidence" value="ECO:0007669"/>
    <property type="project" value="InterPro"/>
</dbReference>
<dbReference type="GO" id="GO:0005524">
    <property type="term" value="F:ATP binding"/>
    <property type="evidence" value="ECO:0007669"/>
    <property type="project" value="UniProtKB-KW"/>
</dbReference>
<dbReference type="PROSITE" id="PS00211">
    <property type="entry name" value="ABC_TRANSPORTER_1"/>
    <property type="match status" value="1"/>
</dbReference>
<dbReference type="InterPro" id="IPR003439">
    <property type="entry name" value="ABC_transporter-like_ATP-bd"/>
</dbReference>
<dbReference type="InterPro" id="IPR027417">
    <property type="entry name" value="P-loop_NTPase"/>
</dbReference>
<dbReference type="EMBL" id="CACRUA010000035">
    <property type="protein sequence ID" value="VYU63872.1"/>
    <property type="molecule type" value="Genomic_DNA"/>
</dbReference>
<feature type="domain" description="ABC transporter" evidence="5">
    <location>
        <begin position="18"/>
        <end position="245"/>
    </location>
</feature>
<organism evidence="6">
    <name type="scientific">Clostridium symbiosum</name>
    <name type="common">Bacteroides symbiosus</name>
    <dbReference type="NCBI Taxonomy" id="1512"/>
    <lineage>
        <taxon>Bacteria</taxon>
        <taxon>Bacillati</taxon>
        <taxon>Bacillota</taxon>
        <taxon>Clostridia</taxon>
        <taxon>Lachnospirales</taxon>
        <taxon>Lachnospiraceae</taxon>
        <taxon>Otoolea</taxon>
    </lineage>
</organism>
<evidence type="ECO:0000256" key="2">
    <source>
        <dbReference type="ARBA" id="ARBA00022448"/>
    </source>
</evidence>
<sequence length="247" mass="27175">MLIKKNSSDGEPCGEVILNAEKLSMRYETGDVIVNALKNVSFQIRRGEFIVVLGPSGSGKSTLLNIVGGMDRPTSGAMWYGNQNVTDKTLDQLALYRRDVVGFVFQFFNLIPSLTARENVELAASLVKSAMKADEALAMVGLEERAGHFPSQLSGGEQQRVSVARAVVKRPDLLLCDEPTGALDSKNSIAVVKLLLDVRKRLNCPVMTITHNPEMARVADRIFHMKDGELIRIEDNEAPCTAEELDW</sequence>
<accession>A0A6N3GHS6</accession>
<dbReference type="Pfam" id="PF00005">
    <property type="entry name" value="ABC_tran"/>
    <property type="match status" value="1"/>
</dbReference>
<dbReference type="CDD" id="cd03255">
    <property type="entry name" value="ABC_MJ0796_LolCDE_FtsE"/>
    <property type="match status" value="1"/>
</dbReference>
<keyword evidence="2" id="KW-0813">Transport</keyword>
<gene>
    <name evidence="6" type="ORF">CSLFYP84_03078</name>
</gene>
<dbReference type="InterPro" id="IPR003593">
    <property type="entry name" value="AAA+_ATPase"/>
</dbReference>
<keyword evidence="4 6" id="KW-0067">ATP-binding</keyword>
<dbReference type="PROSITE" id="PS50893">
    <property type="entry name" value="ABC_TRANSPORTER_2"/>
    <property type="match status" value="1"/>
</dbReference>
<evidence type="ECO:0000259" key="5">
    <source>
        <dbReference type="PROSITE" id="PS50893"/>
    </source>
</evidence>
<dbReference type="GO" id="GO:0022857">
    <property type="term" value="F:transmembrane transporter activity"/>
    <property type="evidence" value="ECO:0007669"/>
    <property type="project" value="UniProtKB-ARBA"/>
</dbReference>
<evidence type="ECO:0000256" key="3">
    <source>
        <dbReference type="ARBA" id="ARBA00022741"/>
    </source>
</evidence>
<dbReference type="PANTHER" id="PTHR42798">
    <property type="entry name" value="LIPOPROTEIN-RELEASING SYSTEM ATP-BINDING PROTEIN LOLD"/>
    <property type="match status" value="1"/>
</dbReference>
<dbReference type="SMART" id="SM00382">
    <property type="entry name" value="AAA"/>
    <property type="match status" value="1"/>
</dbReference>
<dbReference type="FunFam" id="3.40.50.300:FF:000032">
    <property type="entry name" value="Export ABC transporter ATP-binding protein"/>
    <property type="match status" value="1"/>
</dbReference>
<protein>
    <submittedName>
        <fullName evidence="6">Putative ABC transporter ATP-binding protein/MT1014</fullName>
    </submittedName>
</protein>
<dbReference type="PANTHER" id="PTHR42798:SF2">
    <property type="entry name" value="ABC TRANSPORTER ATP-BINDING PROTEIN MG467-RELATED"/>
    <property type="match status" value="1"/>
</dbReference>